<evidence type="ECO:0000256" key="8">
    <source>
        <dbReference type="RuleBase" id="RU003830"/>
    </source>
</evidence>
<dbReference type="InterPro" id="IPR010979">
    <property type="entry name" value="Ribosomal_uS13-like_H2TH"/>
</dbReference>
<dbReference type="STRING" id="1505907.TEU_05255"/>
<reference evidence="9 10" key="1">
    <citation type="journal article" date="2015" name="Int. J. Syst. Evol. Microbiol.">
        <title>Thermococcus eurythermalis sp. nov., a conditional piezophilic hyperthermophilic archaeon with a wide temperature range isolated from an oil-immersed chimney in the Guaymas Basin.</title>
        <authorList>
            <person name="Zhao W."/>
            <person name="Zeng X."/>
            <person name="Xiao X."/>
        </authorList>
    </citation>
    <scope>NUCLEOTIDE SEQUENCE [LARGE SCALE GENOMIC DNA]</scope>
    <source>
        <strain evidence="9 10">A501</strain>
    </source>
</reference>
<dbReference type="KEGG" id="teu:TEU_05255"/>
<dbReference type="PANTHER" id="PTHR10871">
    <property type="entry name" value="30S RIBOSOMAL PROTEIN S13/40S RIBOSOMAL PROTEIN S18"/>
    <property type="match status" value="1"/>
</dbReference>
<evidence type="ECO:0000256" key="4">
    <source>
        <dbReference type="ARBA" id="ARBA00022980"/>
    </source>
</evidence>
<dbReference type="NCBIfam" id="NF003140">
    <property type="entry name" value="PRK04053.1"/>
    <property type="match status" value="1"/>
</dbReference>
<organism evidence="9 10">
    <name type="scientific">Thermococcus eurythermalis</name>
    <dbReference type="NCBI Taxonomy" id="1505907"/>
    <lineage>
        <taxon>Archaea</taxon>
        <taxon>Methanobacteriati</taxon>
        <taxon>Methanobacteriota</taxon>
        <taxon>Thermococci</taxon>
        <taxon>Thermococcales</taxon>
        <taxon>Thermococcaceae</taxon>
        <taxon>Thermococcus</taxon>
    </lineage>
</organism>
<dbReference type="OrthoDB" id="372127at2157"/>
<evidence type="ECO:0000256" key="3">
    <source>
        <dbReference type="ARBA" id="ARBA00022884"/>
    </source>
</evidence>
<dbReference type="InterPro" id="IPR019977">
    <property type="entry name" value="Ribosomal_uS13_archaeal"/>
</dbReference>
<name>A0A097QTI0_9EURY</name>
<evidence type="ECO:0000256" key="6">
    <source>
        <dbReference type="ARBA" id="ARBA00063089"/>
    </source>
</evidence>
<keyword evidence="2 7" id="KW-0699">rRNA-binding</keyword>
<evidence type="ECO:0000256" key="1">
    <source>
        <dbReference type="ARBA" id="ARBA00008080"/>
    </source>
</evidence>
<proteinExistence type="inferred from homology"/>
<comment type="subunit">
    <text evidence="6 7">Part of the 30S ribosomal subunit. Forms a loose heterodimer with protein S19. Forms two bridges to the 50S subunit in the 70S ribosome.</text>
</comment>
<dbReference type="GO" id="GO:0005829">
    <property type="term" value="C:cytosol"/>
    <property type="evidence" value="ECO:0007669"/>
    <property type="project" value="TreeGrafter"/>
</dbReference>
<dbReference type="GeneID" id="25152842"/>
<dbReference type="Gene3D" id="4.10.910.10">
    <property type="entry name" value="30s ribosomal protein s13, domain 2"/>
    <property type="match status" value="1"/>
</dbReference>
<gene>
    <name evidence="7" type="primary">rps13</name>
    <name evidence="9" type="ORF">TEU_05255</name>
</gene>
<dbReference type="InterPro" id="IPR027437">
    <property type="entry name" value="Rbsml_uS13_C"/>
</dbReference>
<dbReference type="NCBIfam" id="TIGR03629">
    <property type="entry name" value="uS13_arch"/>
    <property type="match status" value="1"/>
</dbReference>
<evidence type="ECO:0000313" key="9">
    <source>
        <dbReference type="EMBL" id="AIU69790.1"/>
    </source>
</evidence>
<dbReference type="PROSITE" id="PS50159">
    <property type="entry name" value="RIBOSOMAL_S13_2"/>
    <property type="match status" value="1"/>
</dbReference>
<evidence type="ECO:0000256" key="2">
    <source>
        <dbReference type="ARBA" id="ARBA00022730"/>
    </source>
</evidence>
<dbReference type="Pfam" id="PF00416">
    <property type="entry name" value="Ribosomal_S13"/>
    <property type="match status" value="1"/>
</dbReference>
<dbReference type="GO" id="GO:0015935">
    <property type="term" value="C:small ribosomal subunit"/>
    <property type="evidence" value="ECO:0007669"/>
    <property type="project" value="TreeGrafter"/>
</dbReference>
<dbReference type="InterPro" id="IPR001892">
    <property type="entry name" value="Ribosomal_uS13"/>
</dbReference>
<dbReference type="SUPFAM" id="SSF46946">
    <property type="entry name" value="S13-like H2TH domain"/>
    <property type="match status" value="1"/>
</dbReference>
<protein>
    <recommendedName>
        <fullName evidence="7">Small ribosomal subunit protein uS13</fullName>
    </recommendedName>
</protein>
<dbReference type="FunFam" id="1.10.8.50:FF:000001">
    <property type="entry name" value="30S ribosomal protein S13"/>
    <property type="match status" value="1"/>
</dbReference>
<dbReference type="HAMAP" id="MF_01315">
    <property type="entry name" value="Ribosomal_uS13"/>
    <property type="match status" value="1"/>
</dbReference>
<keyword evidence="3 7" id="KW-0694">RNA-binding</keyword>
<evidence type="ECO:0000313" key="10">
    <source>
        <dbReference type="Proteomes" id="UP000029980"/>
    </source>
</evidence>
<accession>A0A097QTI0</accession>
<dbReference type="HOGENOM" id="CLU_103849_0_0_2"/>
<dbReference type="GO" id="GO:0006412">
    <property type="term" value="P:translation"/>
    <property type="evidence" value="ECO:0007669"/>
    <property type="project" value="UniProtKB-UniRule"/>
</dbReference>
<keyword evidence="10" id="KW-1185">Reference proteome</keyword>
<sequence length="149" mass="17064">MTENFRHIVRVAGVDLDGHKQLRWALTGIKGIGINFATMVLRVAGLDPYMKAGYLTDEQVKLIEKILEDPVAHGIPAWAVNRPKDYETGKDMHLITAKLVMAWREDVNRLRRIRAYRGIRHELGLPVRGQRTRSNFRHGTTVGVSRRKK</sequence>
<dbReference type="GO" id="GO:0003735">
    <property type="term" value="F:structural constituent of ribosome"/>
    <property type="evidence" value="ECO:0007669"/>
    <property type="project" value="InterPro"/>
</dbReference>
<dbReference type="GO" id="GO:0019843">
    <property type="term" value="F:rRNA binding"/>
    <property type="evidence" value="ECO:0007669"/>
    <property type="project" value="UniProtKB-UniRule"/>
</dbReference>
<dbReference type="RefSeq" id="WP_050003941.1">
    <property type="nucleotide sequence ID" value="NZ_CP008887.1"/>
</dbReference>
<dbReference type="FunFam" id="4.10.910.10:FF:000002">
    <property type="entry name" value="40S ribosomal protein S18"/>
    <property type="match status" value="1"/>
</dbReference>
<comment type="function">
    <text evidence="7">Located at the top of the head of the 30S subunit, it contacts several helices of the 16S rRNA. In the 70S ribosome it contacts the 23S rRNA (bridge B1a) and protein L5 of the 50S subunit (bridge B1b), connecting the 2 subunits; these bridges are implicated in subunit movement.</text>
</comment>
<comment type="similarity">
    <text evidence="1 7 8">Belongs to the universal ribosomal protein uS13 family.</text>
</comment>
<keyword evidence="4 7" id="KW-0689">Ribosomal protein</keyword>
<dbReference type="Gene3D" id="1.10.8.50">
    <property type="match status" value="1"/>
</dbReference>
<dbReference type="EMBL" id="CP008887">
    <property type="protein sequence ID" value="AIU69790.1"/>
    <property type="molecule type" value="Genomic_DNA"/>
</dbReference>
<dbReference type="AlphaFoldDB" id="A0A097QTI0"/>
<dbReference type="PIRSF" id="PIRSF002134">
    <property type="entry name" value="Ribosomal_S13"/>
    <property type="match status" value="1"/>
</dbReference>
<dbReference type="InterPro" id="IPR018269">
    <property type="entry name" value="Ribosomal_uS13_CS"/>
</dbReference>
<keyword evidence="5 7" id="KW-0687">Ribonucleoprotein</keyword>
<evidence type="ECO:0000256" key="5">
    <source>
        <dbReference type="ARBA" id="ARBA00023274"/>
    </source>
</evidence>
<evidence type="ECO:0000256" key="7">
    <source>
        <dbReference type="HAMAP-Rule" id="MF_01315"/>
    </source>
</evidence>
<dbReference type="PROSITE" id="PS00646">
    <property type="entry name" value="RIBOSOMAL_S13_1"/>
    <property type="match status" value="1"/>
</dbReference>
<dbReference type="PANTHER" id="PTHR10871:SF3">
    <property type="entry name" value="SMALL RIBOSOMAL SUBUNIT PROTEIN US13"/>
    <property type="match status" value="1"/>
</dbReference>
<dbReference type="Proteomes" id="UP000029980">
    <property type="component" value="Chromosome"/>
</dbReference>